<keyword evidence="3" id="KW-1185">Reference proteome</keyword>
<reference evidence="2 3" key="2">
    <citation type="submission" date="2024-07" db="EMBL/GenBank/DDBJ databases">
        <authorList>
            <person name="Akdeniz Z."/>
        </authorList>
    </citation>
    <scope>NUCLEOTIDE SEQUENCE [LARGE SCALE GENOMIC DNA]</scope>
</reference>
<dbReference type="InterPro" id="IPR027417">
    <property type="entry name" value="P-loop_NTPase"/>
</dbReference>
<proteinExistence type="predicted"/>
<gene>
    <name evidence="2" type="ORF">HINF_LOCUS20316</name>
    <name evidence="1" type="ORF">HINF_LOCUS63522</name>
</gene>
<dbReference type="SUPFAM" id="SSF52540">
    <property type="entry name" value="P-loop containing nucleoside triphosphate hydrolases"/>
    <property type="match status" value="1"/>
</dbReference>
<dbReference type="AlphaFoldDB" id="A0AA86RG62"/>
<dbReference type="EMBL" id="CATOUU010001170">
    <property type="protein sequence ID" value="CAI9975877.1"/>
    <property type="molecule type" value="Genomic_DNA"/>
</dbReference>
<dbReference type="Proteomes" id="UP001642409">
    <property type="component" value="Unassembled WGS sequence"/>
</dbReference>
<dbReference type="Gene3D" id="3.40.50.300">
    <property type="entry name" value="P-loop containing nucleotide triphosphate hydrolases"/>
    <property type="match status" value="1"/>
</dbReference>
<comment type="caution">
    <text evidence="1">The sequence shown here is derived from an EMBL/GenBank/DDBJ whole genome shotgun (WGS) entry which is preliminary data.</text>
</comment>
<dbReference type="EMBL" id="CAXDID020000054">
    <property type="protein sequence ID" value="CAL6006762.1"/>
    <property type="molecule type" value="Genomic_DNA"/>
</dbReference>
<protein>
    <submittedName>
        <fullName evidence="1">P-loop containing nucleoside triphosphate hydrolase</fullName>
    </submittedName>
    <submittedName>
        <fullName evidence="2">P-loop_containing nucleoside triphosphate hydrolase</fullName>
    </submittedName>
</protein>
<evidence type="ECO:0000313" key="2">
    <source>
        <dbReference type="EMBL" id="CAL6006762.1"/>
    </source>
</evidence>
<accession>A0AA86RG62</accession>
<dbReference type="GO" id="GO:0016787">
    <property type="term" value="F:hydrolase activity"/>
    <property type="evidence" value="ECO:0007669"/>
    <property type="project" value="UniProtKB-KW"/>
</dbReference>
<sequence length="60" mass="6922">MRTKYLPEIKNYLPNTPFIFVGTKSDLSESISLQESQINVSLENFNVQLLLSKISEMIMK</sequence>
<organism evidence="1">
    <name type="scientific">Hexamita inflata</name>
    <dbReference type="NCBI Taxonomy" id="28002"/>
    <lineage>
        <taxon>Eukaryota</taxon>
        <taxon>Metamonada</taxon>
        <taxon>Diplomonadida</taxon>
        <taxon>Hexamitidae</taxon>
        <taxon>Hexamitinae</taxon>
        <taxon>Hexamita</taxon>
    </lineage>
</organism>
<keyword evidence="1" id="KW-0378">Hydrolase</keyword>
<evidence type="ECO:0000313" key="3">
    <source>
        <dbReference type="Proteomes" id="UP001642409"/>
    </source>
</evidence>
<reference evidence="1" key="1">
    <citation type="submission" date="2023-06" db="EMBL/GenBank/DDBJ databases">
        <authorList>
            <person name="Kurt Z."/>
        </authorList>
    </citation>
    <scope>NUCLEOTIDE SEQUENCE</scope>
</reference>
<evidence type="ECO:0000313" key="1">
    <source>
        <dbReference type="EMBL" id="CAI9975877.1"/>
    </source>
</evidence>
<name>A0AA86RG62_9EUKA</name>